<feature type="domain" description="Photolyase/cryptochrome alpha/beta" evidence="4">
    <location>
        <begin position="8"/>
        <end position="140"/>
    </location>
</feature>
<feature type="region of interest" description="Disordered" evidence="3">
    <location>
        <begin position="2205"/>
        <end position="2241"/>
    </location>
</feature>
<name>A0A9K3PQB7_9STRA</name>
<feature type="region of interest" description="Disordered" evidence="3">
    <location>
        <begin position="2167"/>
        <end position="2192"/>
    </location>
</feature>
<dbReference type="PANTHER" id="PTHR11455">
    <property type="entry name" value="CRYPTOCHROME"/>
    <property type="match status" value="1"/>
</dbReference>
<dbReference type="InterPro" id="IPR002081">
    <property type="entry name" value="Cryptochrome/DNA_photolyase_1"/>
</dbReference>
<dbReference type="Proteomes" id="UP000693970">
    <property type="component" value="Unassembled WGS sequence"/>
</dbReference>
<dbReference type="InterPro" id="IPR006050">
    <property type="entry name" value="DNA_photolyase_N"/>
</dbReference>
<feature type="compositionally biased region" description="Low complexity" evidence="3">
    <location>
        <begin position="1030"/>
        <end position="1046"/>
    </location>
</feature>
<feature type="compositionally biased region" description="Low complexity" evidence="3">
    <location>
        <begin position="746"/>
        <end position="761"/>
    </location>
</feature>
<feature type="region of interest" description="Disordered" evidence="3">
    <location>
        <begin position="1625"/>
        <end position="1760"/>
    </location>
</feature>
<feature type="region of interest" description="Disordered" evidence="3">
    <location>
        <begin position="864"/>
        <end position="915"/>
    </location>
</feature>
<evidence type="ECO:0000313" key="6">
    <source>
        <dbReference type="Proteomes" id="UP000693970"/>
    </source>
</evidence>
<dbReference type="InterPro" id="IPR005101">
    <property type="entry name" value="Cryptochr/Photolyase_FAD-bd"/>
</dbReference>
<keyword evidence="6" id="KW-1185">Reference proteome</keyword>
<feature type="site" description="Electron transfer via tryptophanyl radical" evidence="2">
    <location>
        <position position="352"/>
    </location>
</feature>
<evidence type="ECO:0000256" key="2">
    <source>
        <dbReference type="PIRSR" id="PIRSR602081-2"/>
    </source>
</evidence>
<proteinExistence type="predicted"/>
<dbReference type="OrthoDB" id="49356at2759"/>
<feature type="compositionally biased region" description="Polar residues" evidence="3">
    <location>
        <begin position="2211"/>
        <end position="2228"/>
    </location>
</feature>
<feature type="compositionally biased region" description="Polar residues" evidence="3">
    <location>
        <begin position="547"/>
        <end position="564"/>
    </location>
</feature>
<reference evidence="5" key="1">
    <citation type="journal article" date="2021" name="Sci. Rep.">
        <title>Diploid genomic architecture of Nitzschia inconspicua, an elite biomass production diatom.</title>
        <authorList>
            <person name="Oliver A."/>
            <person name="Podell S."/>
            <person name="Pinowska A."/>
            <person name="Traller J.C."/>
            <person name="Smith S.R."/>
            <person name="McClure R."/>
            <person name="Beliaev A."/>
            <person name="Bohutskyi P."/>
            <person name="Hill E.A."/>
            <person name="Rabines A."/>
            <person name="Zheng H."/>
            <person name="Allen L.Z."/>
            <person name="Kuo A."/>
            <person name="Grigoriev I.V."/>
            <person name="Allen A.E."/>
            <person name="Hazlebeck D."/>
            <person name="Allen E.E."/>
        </authorList>
    </citation>
    <scope>NUCLEOTIDE SEQUENCE</scope>
    <source>
        <strain evidence="5">Hildebrandi</strain>
    </source>
</reference>
<sequence length="2350" mass="257299">MSKNTPTVVAMHWFRKGLRLHDNPALKSALEQSPQKIFPVYVLDGNAYQLLRCSPLRANFMIECLQDLDSSLKKLGSRLYVLEGDPTIVLPAKFEEWGVTHLSFEEDETGEPYAAKRDEMIVQKAQAMNVNLFTACSETLYPLKDYIKKGTAGGKAIANSMGSFQKLFNSMPAMKKVLPAPTKDDIPDMKEENLYDGEFLPPKRPTDLPWPREIPKDQVEYVWGANDCRNLTPAVRGGETIARKALKESLKDSNWVATFEKPQTSCTSIKPSTTALSPYLSWGCLSPREVWTALDEAISKATTNGRSKPPVSLHGQMLWRDFNNLMAHDANRESPGCWNKIDGNKYCRNVPWDDDPQLLEAWKKGQTGFPWIDATMRQLRQEGWIHHLGRHAVACFLTRGDLWQSWEEGAKHFEAELLDADYALNGFNWLWLSCSGFFYQYFRCYSPITFQMKNDPNGNYIRKFVPELRNVPSKYIYCPWEAPSGVLEKAGVNLEANEAAVKAAGTEEQPEHETVTSPVINGKTTETVTKGPDTTASAIDCPKTSEIRNNMRSPPSSKTTTFSDVSVMDGKTDHGGGVLTVTSKGAITTTDNTSSAGVSLKVITSSPTINTGNDRVTVDIPKGPLVSKGTVVAGRSESSKATMSNVPIVTKTATSQSMGEPKKSDQTKSLPSVPIMKASNDSAVGSGKAQMPSMVFNPYNGPLSAIHKNAPSQQNLPTSKLVNPSSVESRDAPVRSPGSFVASQPKPTSATASSYKSAAAPNEFTNQHSSLISEREESIRRQRAPLSDRYPPYIINSDTSLEDARKRLRIALDQTRQLRAAFTNQVYSKYRVCLKPPPQTEEIVETLKKDPKGMYKKLQVEMKRTKAEKDLEKKDSQKVTNETDATEKSEINNPSSDDKPSTNFSSTPNAESGEPLMYITSGLSLIVLPESNALDIDMSMYNERGPIDPATGQRVRGISAAAATAGEGILERARRGQALRAERERKQSREQPDNFNVLPLPHLHFDSHYWKRPSVAHPETASSPTVPQRTSSTLSPQLSPKPSPLTNDSQNTVTGKLPGTKKLATAGNPSKSNAVHSAASAKAIRARVQATMSMNTLLSLNPIHEELRNDTKYSASTLAMMESCVETQITHTIQYHKNTPNRFKHPFPNSLGGRRKATGSTVGDGTISHFALPSIPTLKEQRQQQRIFLPTRSKAATPRAKLAMQRTLRQFDESFPQISAQGSGPPSKKRRITEIEFLCGFSDSNVIVAEPNQTILRDSMHPTLVLNVMKAVGLVTLSPVAAYPKETSHNQETRVSSLFDQVKMKENGIVVESGPLFDSLEILRDLESRFSTPLPLSSEIQDKDKNSNAGAQERGTLRSTVMSERPVIETVCLRGGGGEAASTAGKGQEPQQTASHPETSSNGKSSILPPSLAAGSLSALSGAGLQNQSMATSTGGYQNVLWDDRSQQPLVLLQNPMMSNTTGGSQGRNGQQQLLPEHYHQTNAFQLAHQLRVSMLPNSSLPTAGDLSDYIGGLHPQQAAYDWSSAAAAVASSHSLAALGLNQHRHTMVPLTVQDHTRALMAREHRSFVAHAAAAQRQQQAVVMMGGATNGAHPYVTPGYPHLATHLLNHSGAAFMGQNGMQQMSLQTGTTGQPSSNVPTQQMQSTPAETLPSVENGPGSAKELDKLVPGTEKMYEMVPKRDQDTANSNDTGKKRKSPILLSDTEVQNKRNRPTTTSNKDSQPTPVKGSSEHPVPHGMDSSTSSDANHTKAVPGLTFFAPPTPDDISTEVAANVMEGRCHEVMSKSFVAMPGEEGYRLIDYIISVGFSVPIPKVMVMHRLKDRMNHPLFKTGGAGCLPPSSRDVIAAVIMIWLWQNNEDFFQRAFAKSGRIDVDPDCKWFVDAAVNKAVSALSEQVTQELSSRAPNSLVSAIILHKSKNIPGKGVQGSDLENLRASAAKVDILASRCVSMALNTSFSLNDDVDRLLPTFHDRISYLDEVRKCALYCKSQERTLLASIISRKATMSFSFSHSYVSAMVRAGEALGHGSLFEVVQNEKYNVSTMIPYDVFTDESYAWEDPCRPAVGFTESLTGDEMMRRAHARAMIQKSLKKLQERHNIKGGTPIAGPYIDQGALSTSSSTARAGSSTPRGSSQRRRSFSDAFVHQGSGAAAATSTSLYDPKHTCPPLEWKTDDVDNSPYGRHNKSTKTRSLSLAQGAAVMRISGRGGKGLRGQNSAQQNLTQNEQTAISSEKECDVKGSRKSTREIPWKDVAGIFQQVQLQGTLREKQEVENKKISVKERTIFAPVVRKLSSPPTLTVSVDESSDDEDISDGAVLARHQVVLNDMKEKLTAFQTSRKKAQDRRKSRDKSQK</sequence>
<comment type="caution">
    <text evidence="5">The sequence shown here is derived from an EMBL/GenBank/DDBJ whole genome shotgun (WGS) entry which is preliminary data.</text>
</comment>
<dbReference type="GO" id="GO:0043153">
    <property type="term" value="P:entrainment of circadian clock by photoperiod"/>
    <property type="evidence" value="ECO:0007669"/>
    <property type="project" value="TreeGrafter"/>
</dbReference>
<organism evidence="5 6">
    <name type="scientific">Nitzschia inconspicua</name>
    <dbReference type="NCBI Taxonomy" id="303405"/>
    <lineage>
        <taxon>Eukaryota</taxon>
        <taxon>Sar</taxon>
        <taxon>Stramenopiles</taxon>
        <taxon>Ochrophyta</taxon>
        <taxon>Bacillariophyta</taxon>
        <taxon>Bacillariophyceae</taxon>
        <taxon>Bacillariophycidae</taxon>
        <taxon>Bacillariales</taxon>
        <taxon>Bacillariaceae</taxon>
        <taxon>Nitzschia</taxon>
    </lineage>
</organism>
<feature type="compositionally biased region" description="Polar residues" evidence="3">
    <location>
        <begin position="1713"/>
        <end position="1724"/>
    </location>
</feature>
<feature type="compositionally biased region" description="Low complexity" evidence="3">
    <location>
        <begin position="2112"/>
        <end position="2126"/>
    </location>
</feature>
<evidence type="ECO:0000256" key="3">
    <source>
        <dbReference type="SAM" id="MobiDB-lite"/>
    </source>
</evidence>
<feature type="region of interest" description="Disordered" evidence="3">
    <location>
        <begin position="2330"/>
        <end position="2350"/>
    </location>
</feature>
<accession>A0A9K3PQB7</accession>
<dbReference type="GO" id="GO:0032922">
    <property type="term" value="P:circadian regulation of gene expression"/>
    <property type="evidence" value="ECO:0007669"/>
    <property type="project" value="TreeGrafter"/>
</dbReference>
<dbReference type="Pfam" id="PF00875">
    <property type="entry name" value="DNA_photolyase"/>
    <property type="match status" value="1"/>
</dbReference>
<feature type="compositionally biased region" description="Basic and acidic residues" evidence="3">
    <location>
        <begin position="2341"/>
        <end position="2350"/>
    </location>
</feature>
<feature type="binding site" evidence="1">
    <location>
        <begin position="419"/>
        <end position="421"/>
    </location>
    <ligand>
        <name>FAD</name>
        <dbReference type="ChEBI" id="CHEBI:57692"/>
    </ligand>
</feature>
<feature type="region of interest" description="Disordered" evidence="3">
    <location>
        <begin position="1334"/>
        <end position="1361"/>
    </location>
</feature>
<keyword evidence="1" id="KW-0285">Flavoprotein</keyword>
<feature type="binding site" evidence="1">
    <location>
        <begin position="273"/>
        <end position="277"/>
    </location>
    <ligand>
        <name>FAD</name>
        <dbReference type="ChEBI" id="CHEBI:57692"/>
    </ligand>
</feature>
<feature type="region of interest" description="Disordered" evidence="3">
    <location>
        <begin position="652"/>
        <end position="674"/>
    </location>
</feature>
<feature type="compositionally biased region" description="Polar residues" evidence="3">
    <location>
        <begin position="1020"/>
        <end position="1029"/>
    </location>
</feature>
<feature type="compositionally biased region" description="Polar residues" evidence="3">
    <location>
        <begin position="901"/>
        <end position="910"/>
    </location>
</feature>
<dbReference type="GO" id="GO:0003904">
    <property type="term" value="F:deoxyribodipyrimidine photo-lyase activity"/>
    <property type="evidence" value="ECO:0007669"/>
    <property type="project" value="TreeGrafter"/>
</dbReference>
<dbReference type="GO" id="GO:0005737">
    <property type="term" value="C:cytoplasm"/>
    <property type="evidence" value="ECO:0007669"/>
    <property type="project" value="TreeGrafter"/>
</dbReference>
<feature type="compositionally biased region" description="Basic and acidic residues" evidence="3">
    <location>
        <begin position="1673"/>
        <end position="1684"/>
    </location>
</feature>
<feature type="compositionally biased region" description="Basic and acidic residues" evidence="3">
    <location>
        <begin position="885"/>
        <end position="900"/>
    </location>
</feature>
<feature type="compositionally biased region" description="Polar residues" evidence="3">
    <location>
        <begin position="1625"/>
        <end position="1648"/>
    </location>
</feature>
<feature type="site" description="Electron transfer via tryptophanyl radical" evidence="2">
    <location>
        <position position="429"/>
    </location>
</feature>
<gene>
    <name evidence="5" type="ORF">IV203_009388</name>
</gene>
<evidence type="ECO:0000256" key="1">
    <source>
        <dbReference type="PIRSR" id="PIRSR602081-1"/>
    </source>
</evidence>
<dbReference type="GO" id="GO:0003677">
    <property type="term" value="F:DNA binding"/>
    <property type="evidence" value="ECO:0007669"/>
    <property type="project" value="TreeGrafter"/>
</dbReference>
<feature type="region of interest" description="Disordered" evidence="3">
    <location>
        <begin position="1015"/>
        <end position="1078"/>
    </location>
</feature>
<feature type="region of interest" description="Disordered" evidence="3">
    <location>
        <begin position="1139"/>
        <end position="1163"/>
    </location>
</feature>
<dbReference type="PROSITE" id="PS51645">
    <property type="entry name" value="PHR_CRY_ALPHA_BETA"/>
    <property type="match status" value="1"/>
</dbReference>
<dbReference type="Pfam" id="PF03441">
    <property type="entry name" value="FAD_binding_7"/>
    <property type="match status" value="1"/>
</dbReference>
<feature type="region of interest" description="Disordered" evidence="3">
    <location>
        <begin position="545"/>
        <end position="564"/>
    </location>
</feature>
<dbReference type="GO" id="GO:0005634">
    <property type="term" value="C:nucleus"/>
    <property type="evidence" value="ECO:0007669"/>
    <property type="project" value="TreeGrafter"/>
</dbReference>
<feature type="region of interest" description="Disordered" evidence="3">
    <location>
        <begin position="1375"/>
        <end position="1410"/>
    </location>
</feature>
<keyword evidence="1" id="KW-0274">FAD</keyword>
<feature type="compositionally biased region" description="Polar residues" evidence="3">
    <location>
        <begin position="710"/>
        <end position="727"/>
    </location>
</feature>
<protein>
    <submittedName>
        <fullName evidence="5">Photolyase</fullName>
    </submittedName>
</protein>
<feature type="compositionally biased region" description="Basic and acidic residues" evidence="3">
    <location>
        <begin position="864"/>
        <end position="877"/>
    </location>
</feature>
<feature type="compositionally biased region" description="Basic and acidic residues" evidence="3">
    <location>
        <begin position="2229"/>
        <end position="2241"/>
    </location>
</feature>
<comment type="cofactor">
    <cofactor evidence="1">
        <name>FAD</name>
        <dbReference type="ChEBI" id="CHEBI:57692"/>
    </cofactor>
    <text evidence="1">Binds 1 FAD per subunit.</text>
</comment>
<evidence type="ECO:0000313" key="5">
    <source>
        <dbReference type="EMBL" id="KAG7353339.1"/>
    </source>
</evidence>
<dbReference type="PANTHER" id="PTHR11455:SF9">
    <property type="entry name" value="CRYPTOCHROME CIRCADIAN CLOCK 5 ISOFORM X1"/>
    <property type="match status" value="1"/>
</dbReference>
<reference evidence="5" key="2">
    <citation type="submission" date="2021-04" db="EMBL/GenBank/DDBJ databases">
        <authorList>
            <person name="Podell S."/>
        </authorList>
    </citation>
    <scope>NUCLEOTIDE SEQUENCE</scope>
    <source>
        <strain evidence="5">Hildebrandi</strain>
    </source>
</reference>
<evidence type="ECO:0000259" key="4">
    <source>
        <dbReference type="PROSITE" id="PS51645"/>
    </source>
</evidence>
<feature type="compositionally biased region" description="Polar residues" evidence="3">
    <location>
        <begin position="1389"/>
        <end position="1405"/>
    </location>
</feature>
<dbReference type="EMBL" id="JAGRRH010000017">
    <property type="protein sequence ID" value="KAG7353339.1"/>
    <property type="molecule type" value="Genomic_DNA"/>
</dbReference>
<feature type="region of interest" description="Disordered" evidence="3">
    <location>
        <begin position="705"/>
        <end position="777"/>
    </location>
</feature>
<feature type="site" description="Electron transfer via tryptophanyl radical" evidence="2">
    <location>
        <position position="406"/>
    </location>
</feature>
<feature type="region of interest" description="Disordered" evidence="3">
    <location>
        <begin position="2099"/>
        <end position="2136"/>
    </location>
</feature>
<feature type="compositionally biased region" description="Basic and acidic residues" evidence="3">
    <location>
        <begin position="974"/>
        <end position="992"/>
    </location>
</feature>
<feature type="region of interest" description="Disordered" evidence="3">
    <location>
        <begin position="974"/>
        <end position="998"/>
    </location>
</feature>
<dbReference type="GO" id="GO:0071949">
    <property type="term" value="F:FAD binding"/>
    <property type="evidence" value="ECO:0007669"/>
    <property type="project" value="TreeGrafter"/>
</dbReference>